<dbReference type="AlphaFoldDB" id="A0A0A1DPU8"/>
<dbReference type="STRING" id="2045.KR76_26245"/>
<dbReference type="HOGENOM" id="CLU_064194_2_0_11"/>
<dbReference type="Pfam" id="PF02678">
    <property type="entry name" value="Pirin"/>
    <property type="match status" value="1"/>
</dbReference>
<evidence type="ECO:0000313" key="5">
    <source>
        <dbReference type="Proteomes" id="UP000030300"/>
    </source>
</evidence>
<gene>
    <name evidence="4" type="ORF">KR76_26245</name>
</gene>
<protein>
    <submittedName>
        <fullName evidence="4">Pirin</fullName>
    </submittedName>
</protein>
<proteinExistence type="inferred from homology"/>
<dbReference type="PANTHER" id="PTHR43212:SF3">
    <property type="entry name" value="QUERCETIN 2,3-DIOXYGENASE"/>
    <property type="match status" value="1"/>
</dbReference>
<name>A0A0A1DPU8_NOCSI</name>
<dbReference type="KEGG" id="psim:KR76_26245"/>
<dbReference type="EMBL" id="CP009896">
    <property type="protein sequence ID" value="AIY19399.2"/>
    <property type="molecule type" value="Genomic_DNA"/>
</dbReference>
<sequence length="229" mass="23764">MEIRRGSARFLERAPGRLSQHGFSFGAHYDPERLSFGPMVCHDDHVLGPGTGFEEHPHETLEIVTWVVSGALVHRDATGTDETLGAGACGVLSAGSGTRHSEIASADGPARFVQVWLTPDPDAADAPPRYRRATVDAAPGAGPVRLVGDGGPLAVGVRGAALDVVRLAAGETVTLPAAARMHAFVTTGALLRSSLAEPLAAGDAFCMTDEGAHDVTAAVPTELLVWTFA</sequence>
<feature type="domain" description="Pirin N-terminal" evidence="3">
    <location>
        <begin position="16"/>
        <end position="117"/>
    </location>
</feature>
<accession>A0A0A1DPU8</accession>
<evidence type="ECO:0000256" key="2">
    <source>
        <dbReference type="RuleBase" id="RU003457"/>
    </source>
</evidence>
<evidence type="ECO:0000313" key="4">
    <source>
        <dbReference type="EMBL" id="AIY19399.2"/>
    </source>
</evidence>
<evidence type="ECO:0000256" key="1">
    <source>
        <dbReference type="ARBA" id="ARBA00008416"/>
    </source>
</evidence>
<dbReference type="InterPro" id="IPR011051">
    <property type="entry name" value="RmlC_Cupin_sf"/>
</dbReference>
<dbReference type="InterPro" id="IPR003829">
    <property type="entry name" value="Pirin_N_dom"/>
</dbReference>
<dbReference type="PANTHER" id="PTHR43212">
    <property type="entry name" value="QUERCETIN 2,3-DIOXYGENASE"/>
    <property type="match status" value="1"/>
</dbReference>
<dbReference type="Proteomes" id="UP000030300">
    <property type="component" value="Chromosome"/>
</dbReference>
<organism evidence="4 5">
    <name type="scientific">Nocardioides simplex</name>
    <name type="common">Arthrobacter simplex</name>
    <dbReference type="NCBI Taxonomy" id="2045"/>
    <lineage>
        <taxon>Bacteria</taxon>
        <taxon>Bacillati</taxon>
        <taxon>Actinomycetota</taxon>
        <taxon>Actinomycetes</taxon>
        <taxon>Propionibacteriales</taxon>
        <taxon>Nocardioidaceae</taxon>
        <taxon>Pimelobacter</taxon>
    </lineage>
</organism>
<keyword evidence="5" id="KW-1185">Reference proteome</keyword>
<comment type="similarity">
    <text evidence="1 2">Belongs to the pirin family.</text>
</comment>
<dbReference type="Gene3D" id="2.60.120.10">
    <property type="entry name" value="Jelly Rolls"/>
    <property type="match status" value="1"/>
</dbReference>
<reference evidence="4 5" key="1">
    <citation type="journal article" date="2015" name="Genome Announc.">
        <title>Complete Genome Sequence of Steroid-Transforming Nocardioides simplex VKM Ac-2033D.</title>
        <authorList>
            <person name="Shtratnikova V.Y."/>
            <person name="Schelkunov M.I."/>
            <person name="Pekov Y.A."/>
            <person name="Fokina V.V."/>
            <person name="Logacheva M.D."/>
            <person name="Sokolov S.L."/>
            <person name="Bragin E.Y."/>
            <person name="Ashapkin V.V."/>
            <person name="Donova M.V."/>
        </authorList>
    </citation>
    <scope>NUCLEOTIDE SEQUENCE [LARGE SCALE GENOMIC DNA]</scope>
    <source>
        <strain evidence="4 5">VKM Ac-2033D</strain>
    </source>
</reference>
<evidence type="ECO:0000259" key="3">
    <source>
        <dbReference type="Pfam" id="PF02678"/>
    </source>
</evidence>
<dbReference type="eggNOG" id="COG0662">
    <property type="taxonomic scope" value="Bacteria"/>
</dbReference>
<dbReference type="InterPro" id="IPR014710">
    <property type="entry name" value="RmlC-like_jellyroll"/>
</dbReference>
<dbReference type="SUPFAM" id="SSF51182">
    <property type="entry name" value="RmlC-like cupins"/>
    <property type="match status" value="1"/>
</dbReference>
<dbReference type="InterPro" id="IPR012093">
    <property type="entry name" value="Pirin"/>
</dbReference>